<feature type="compositionally biased region" description="Polar residues" evidence="1">
    <location>
        <begin position="57"/>
        <end position="67"/>
    </location>
</feature>
<name>A0A1L7XRZ3_9HELO</name>
<gene>
    <name evidence="2" type="ORF">PAC_17721</name>
</gene>
<organism evidence="2 3">
    <name type="scientific">Phialocephala subalpina</name>
    <dbReference type="NCBI Taxonomy" id="576137"/>
    <lineage>
        <taxon>Eukaryota</taxon>
        <taxon>Fungi</taxon>
        <taxon>Dikarya</taxon>
        <taxon>Ascomycota</taxon>
        <taxon>Pezizomycotina</taxon>
        <taxon>Leotiomycetes</taxon>
        <taxon>Helotiales</taxon>
        <taxon>Mollisiaceae</taxon>
        <taxon>Phialocephala</taxon>
        <taxon>Phialocephala fortinii species complex</taxon>
    </lineage>
</organism>
<feature type="compositionally biased region" description="Pro residues" evidence="1">
    <location>
        <begin position="82"/>
        <end position="95"/>
    </location>
</feature>
<feature type="compositionally biased region" description="Polar residues" evidence="1">
    <location>
        <begin position="288"/>
        <end position="305"/>
    </location>
</feature>
<evidence type="ECO:0000256" key="1">
    <source>
        <dbReference type="SAM" id="MobiDB-lite"/>
    </source>
</evidence>
<protein>
    <submittedName>
        <fullName evidence="2">Uncharacterized protein</fullName>
    </submittedName>
</protein>
<dbReference type="EMBL" id="FJOG01000047">
    <property type="protein sequence ID" value="CZR67822.1"/>
    <property type="molecule type" value="Genomic_DNA"/>
</dbReference>
<sequence>MWKQKTEPPTLLNWLDVWKSYEASGSFLDVPLPPNRPPHITFGASREFNIRGVASLNTGTANSSRQGPSWKEAARKANSAIPLPPPPPPGPPPKSPKNQRSKFGYSRTFVNPDQESKMGVKPVSDLVNTWNQSTNDVQHQAAYPVSAGAARDTTDNTGLVYDGEAWVMDLNPQRVVPLPGQPLPTHTRDVPRSLVNQDLSREDRFHANVLRQEQYLRETKARKLTEARKYAAAYGVQDSSGIPDWMIEERDFPASAARAAPPRLDDDVHRRSATPQRQEVSTIPAWESPNTSPTPTVAQPSGNNDTQRRNAAPLTQEWDMSTTWMHRSNNSSQISRHAVHESYREWRHIPPRIFGTRPAKLNTRSRLHRSSYRSGSTGPATAPTKPRDYVTSTGNKNNGQYGSDSFGREPETRLDATPPSCPISAVAQEISRTRPVSWHSVDATQDQDDAPGAPRVKKRRKGP</sequence>
<evidence type="ECO:0000313" key="2">
    <source>
        <dbReference type="EMBL" id="CZR67822.1"/>
    </source>
</evidence>
<accession>A0A1L7XRZ3</accession>
<feature type="region of interest" description="Disordered" evidence="1">
    <location>
        <begin position="57"/>
        <end position="104"/>
    </location>
</feature>
<feature type="region of interest" description="Disordered" evidence="1">
    <location>
        <begin position="256"/>
        <end position="310"/>
    </location>
</feature>
<feature type="region of interest" description="Disordered" evidence="1">
    <location>
        <begin position="363"/>
        <end position="463"/>
    </location>
</feature>
<feature type="compositionally biased region" description="Polar residues" evidence="1">
    <location>
        <begin position="390"/>
        <end position="403"/>
    </location>
</feature>
<dbReference type="OrthoDB" id="10487844at2759"/>
<dbReference type="AlphaFoldDB" id="A0A1L7XRZ3"/>
<reference evidence="2 3" key="1">
    <citation type="submission" date="2016-03" db="EMBL/GenBank/DDBJ databases">
        <authorList>
            <person name="Ploux O."/>
        </authorList>
    </citation>
    <scope>NUCLEOTIDE SEQUENCE [LARGE SCALE GENOMIC DNA]</scope>
    <source>
        <strain evidence="2 3">UAMH 11012</strain>
    </source>
</reference>
<dbReference type="Proteomes" id="UP000184330">
    <property type="component" value="Unassembled WGS sequence"/>
</dbReference>
<keyword evidence="3" id="KW-1185">Reference proteome</keyword>
<proteinExistence type="predicted"/>
<evidence type="ECO:0000313" key="3">
    <source>
        <dbReference type="Proteomes" id="UP000184330"/>
    </source>
</evidence>